<dbReference type="EMBL" id="WNZZ01000024">
    <property type="protein sequence ID" value="MUG25338.1"/>
    <property type="molecule type" value="Genomic_DNA"/>
</dbReference>
<evidence type="ECO:0000313" key="4">
    <source>
        <dbReference type="EMBL" id="MUG25338.1"/>
    </source>
</evidence>
<organism evidence="4 5">
    <name type="scientific">Paenibacillus macerans</name>
    <name type="common">Bacillus macerans</name>
    <dbReference type="NCBI Taxonomy" id="44252"/>
    <lineage>
        <taxon>Bacteria</taxon>
        <taxon>Bacillati</taxon>
        <taxon>Bacillota</taxon>
        <taxon>Bacilli</taxon>
        <taxon>Bacillales</taxon>
        <taxon>Paenibacillaceae</taxon>
        <taxon>Paenibacillus</taxon>
    </lineage>
</organism>
<proteinExistence type="predicted"/>
<dbReference type="Pfam" id="PF00078">
    <property type="entry name" value="RVT_1"/>
    <property type="match status" value="1"/>
</dbReference>
<feature type="compositionally biased region" description="Acidic residues" evidence="2">
    <location>
        <begin position="605"/>
        <end position="618"/>
    </location>
</feature>
<evidence type="ECO:0000256" key="2">
    <source>
        <dbReference type="SAM" id="MobiDB-lite"/>
    </source>
</evidence>
<dbReference type="PROSITE" id="PS50878">
    <property type="entry name" value="RT_POL"/>
    <property type="match status" value="1"/>
</dbReference>
<feature type="region of interest" description="Disordered" evidence="2">
    <location>
        <begin position="571"/>
        <end position="628"/>
    </location>
</feature>
<gene>
    <name evidence="4" type="ORF">GNQ08_23505</name>
</gene>
<feature type="coiled-coil region" evidence="1">
    <location>
        <begin position="238"/>
        <end position="265"/>
    </location>
</feature>
<accession>A0A6N8F3M2</accession>
<evidence type="ECO:0000259" key="3">
    <source>
        <dbReference type="PROSITE" id="PS50878"/>
    </source>
</evidence>
<comment type="caution">
    <text evidence="4">The sequence shown here is derived from an EMBL/GenBank/DDBJ whole genome shotgun (WGS) entry which is preliminary data.</text>
</comment>
<reference evidence="4 5" key="1">
    <citation type="submission" date="2019-11" db="EMBL/GenBank/DDBJ databases">
        <title>Draft genome sequences of five Paenibacillus species of dairy origin.</title>
        <authorList>
            <person name="Olajide A.M."/>
            <person name="Chen S."/>
            <person name="Lapointe G."/>
        </authorList>
    </citation>
    <scope>NUCLEOTIDE SEQUENCE [LARGE SCALE GENOMIC DNA]</scope>
    <source>
        <strain evidence="4 5">3CT49</strain>
    </source>
</reference>
<sequence>MTERHEIARKIIAKGYFAKEIPCEFKTTKLSECIDELDLTQSNLSKKGLNKWCKLIDFSTPKSENFRRNLAVPHPLHYILLAQTIEKNWDSLNQHFLKSKFSLTTPAISEDNIIPKFSMSEKINKRIHNLVSKRYILQADITRYYPSIYTHSIPWALHTKEIAKAKQKDDTLLGNEIDKLLRNLQDGQTIGIPIGPVTSLVIQEIIGTAIDDEFKTEFGDNLVGYRYTDDMEYYFSSAEEAQRALNILNKILKNYELDLNNSKSRIVKIPQVLEPEWLYYFKKFEFRRNVKDNKQSAKLQHTDIKEFFSSAFKYKIQTDEKGILNYAVKVLRSVVIHKDNWDIFESLLLQSILVDSSIIPTVFETIEGYKYRGYPVKSERIEDFINTLIKNNIELKNDFEVSWALSFAAKLNIPIVAEVSMLLLRSDNPIINILTMILHSKSLLKGDLDFSYYKSLLTEDSLYDIQWLFYYECCIHRWLGKDENDPLVKEDKFFVQLLNHRISFVDPTYSIVLEELKKSIISLSIKRHRTDLKDLSATDLFSKIIEEYSFSLDDELMNELNETVEKEINLAEKTNEEAESTTDEGREEVKSTGEGREGVVSTDEGKEEAESTDEEVEETVSTQLVPREERQNSNNNWIFEFLTTNINKASKVRGVKIKEEY</sequence>
<dbReference type="RefSeq" id="WP_155620999.1">
    <property type="nucleotide sequence ID" value="NZ_CP086393.1"/>
</dbReference>
<feature type="domain" description="Reverse transcriptase" evidence="3">
    <location>
        <begin position="1"/>
        <end position="286"/>
    </location>
</feature>
<feature type="compositionally biased region" description="Basic and acidic residues" evidence="2">
    <location>
        <begin position="583"/>
        <end position="597"/>
    </location>
</feature>
<protein>
    <recommendedName>
        <fullName evidence="3">Reverse transcriptase domain-containing protein</fullName>
    </recommendedName>
</protein>
<evidence type="ECO:0000313" key="5">
    <source>
        <dbReference type="Proteomes" id="UP000442469"/>
    </source>
</evidence>
<dbReference type="AlphaFoldDB" id="A0A6N8F3M2"/>
<dbReference type="CDD" id="cd01646">
    <property type="entry name" value="RT_Bac_retron_I"/>
    <property type="match status" value="1"/>
</dbReference>
<dbReference type="Proteomes" id="UP000442469">
    <property type="component" value="Unassembled WGS sequence"/>
</dbReference>
<keyword evidence="1" id="KW-0175">Coiled coil</keyword>
<evidence type="ECO:0000256" key="1">
    <source>
        <dbReference type="SAM" id="Coils"/>
    </source>
</evidence>
<dbReference type="InterPro" id="IPR000477">
    <property type="entry name" value="RT_dom"/>
</dbReference>
<name>A0A6N8F3M2_PAEMA</name>